<keyword evidence="4" id="KW-1185">Reference proteome</keyword>
<proteinExistence type="predicted"/>
<dbReference type="Proteomes" id="UP000502508">
    <property type="component" value="Chromosome"/>
</dbReference>
<dbReference type="KEGG" id="pfla:Pflav_070360"/>
<dbReference type="PROSITE" id="PS51199">
    <property type="entry name" value="SF4_HELICASE"/>
    <property type="match status" value="1"/>
</dbReference>
<dbReference type="InterPro" id="IPR027417">
    <property type="entry name" value="P-loop_NTPase"/>
</dbReference>
<dbReference type="GO" id="GO:0003678">
    <property type="term" value="F:DNA helicase activity"/>
    <property type="evidence" value="ECO:0007669"/>
    <property type="project" value="InterPro"/>
</dbReference>
<dbReference type="PANTHER" id="PTHR30153:SF2">
    <property type="entry name" value="REPLICATIVE DNA HELICASE"/>
    <property type="match status" value="1"/>
</dbReference>
<dbReference type="CDD" id="cd00984">
    <property type="entry name" value="DnaB_C"/>
    <property type="match status" value="1"/>
</dbReference>
<sequence length="246" mass="27760">MDNADHMYLAGRSMIPTHNSTASMDFARNAAIRHNCASAIFSLEMSKVEIVMRLLSAEARVPLHVLRSGQLSDDDWTKLARRMGEISEAPLFVDDTPSMNLMEIRAKARRLKQRHDLKLIVVDYLQLMTSPKRTESRQQEVAELSRGLKLLAKEVECPVIAVSQLNRGPEQRTDKRPQLSDLRESGSIEQDADVVILLHRDDYYDKESPRAGEADFIVAKHRNGPTDTVTVAAQLHLSRFVDMAIV</sequence>
<dbReference type="AlphaFoldDB" id="A0A6F8Y3E0"/>
<evidence type="ECO:0000259" key="2">
    <source>
        <dbReference type="PROSITE" id="PS51199"/>
    </source>
</evidence>
<dbReference type="EMBL" id="AP022870">
    <property type="protein sequence ID" value="BCB80626.1"/>
    <property type="molecule type" value="Genomic_DNA"/>
</dbReference>
<dbReference type="InterPro" id="IPR007694">
    <property type="entry name" value="DNA_helicase_DnaB-like_C"/>
</dbReference>
<dbReference type="GO" id="GO:0005524">
    <property type="term" value="F:ATP binding"/>
    <property type="evidence" value="ECO:0007669"/>
    <property type="project" value="InterPro"/>
</dbReference>
<reference evidence="3 4" key="1">
    <citation type="submission" date="2020-03" db="EMBL/GenBank/DDBJ databases">
        <title>Whole genome shotgun sequence of Phytohabitans flavus NBRC 107702.</title>
        <authorList>
            <person name="Komaki H."/>
            <person name="Tamura T."/>
        </authorList>
    </citation>
    <scope>NUCLEOTIDE SEQUENCE [LARGE SCALE GENOMIC DNA]</scope>
    <source>
        <strain evidence="3 4">NBRC 107702</strain>
    </source>
</reference>
<reference evidence="3 4" key="2">
    <citation type="submission" date="2020-03" db="EMBL/GenBank/DDBJ databases">
        <authorList>
            <person name="Ichikawa N."/>
            <person name="Kimura A."/>
            <person name="Kitahashi Y."/>
            <person name="Uohara A."/>
        </authorList>
    </citation>
    <scope>NUCLEOTIDE SEQUENCE [LARGE SCALE GENOMIC DNA]</scope>
    <source>
        <strain evidence="3 4">NBRC 107702</strain>
    </source>
</reference>
<evidence type="ECO:0000313" key="4">
    <source>
        <dbReference type="Proteomes" id="UP000502508"/>
    </source>
</evidence>
<accession>A0A6F8Y3E0</accession>
<name>A0A6F8Y3E0_9ACTN</name>
<dbReference type="Pfam" id="PF03796">
    <property type="entry name" value="DnaB_C"/>
    <property type="match status" value="1"/>
</dbReference>
<dbReference type="SUPFAM" id="SSF52540">
    <property type="entry name" value="P-loop containing nucleoside triphosphate hydrolases"/>
    <property type="match status" value="1"/>
</dbReference>
<protein>
    <recommendedName>
        <fullName evidence="2">SF4 helicase domain-containing protein</fullName>
    </recommendedName>
</protein>
<evidence type="ECO:0000313" key="3">
    <source>
        <dbReference type="EMBL" id="BCB80626.1"/>
    </source>
</evidence>
<dbReference type="Gene3D" id="3.40.50.300">
    <property type="entry name" value="P-loop containing nucleotide triphosphate hydrolases"/>
    <property type="match status" value="1"/>
</dbReference>
<feature type="domain" description="SF4 helicase" evidence="2">
    <location>
        <begin position="20"/>
        <end position="246"/>
    </location>
</feature>
<dbReference type="FunFam" id="3.40.50.300:FF:000351">
    <property type="entry name" value="Replicative DNA helicase"/>
    <property type="match status" value="1"/>
</dbReference>
<dbReference type="GO" id="GO:0006260">
    <property type="term" value="P:DNA replication"/>
    <property type="evidence" value="ECO:0007669"/>
    <property type="project" value="InterPro"/>
</dbReference>
<feature type="region of interest" description="Disordered" evidence="1">
    <location>
        <begin position="167"/>
        <end position="186"/>
    </location>
</feature>
<dbReference type="GO" id="GO:0005829">
    <property type="term" value="C:cytosol"/>
    <property type="evidence" value="ECO:0007669"/>
    <property type="project" value="TreeGrafter"/>
</dbReference>
<feature type="compositionally biased region" description="Basic and acidic residues" evidence="1">
    <location>
        <begin position="169"/>
        <end position="186"/>
    </location>
</feature>
<organism evidence="3 4">
    <name type="scientific">Phytohabitans flavus</name>
    <dbReference type="NCBI Taxonomy" id="1076124"/>
    <lineage>
        <taxon>Bacteria</taxon>
        <taxon>Bacillati</taxon>
        <taxon>Actinomycetota</taxon>
        <taxon>Actinomycetes</taxon>
        <taxon>Micromonosporales</taxon>
        <taxon>Micromonosporaceae</taxon>
    </lineage>
</organism>
<gene>
    <name evidence="3" type="ORF">Pflav_070360</name>
</gene>
<evidence type="ECO:0000256" key="1">
    <source>
        <dbReference type="SAM" id="MobiDB-lite"/>
    </source>
</evidence>
<dbReference type="PANTHER" id="PTHR30153">
    <property type="entry name" value="REPLICATIVE DNA HELICASE DNAB"/>
    <property type="match status" value="1"/>
</dbReference>